<evidence type="ECO:0008006" key="4">
    <source>
        <dbReference type="Google" id="ProtNLM"/>
    </source>
</evidence>
<sequence>MKALAVAVAAVLCIAHAPARAAPPAPAAFTAALGGTLADPVAVDDYVYVPNGATLSAWSRAQAGAPVAAGDTRATPAKGWLTGLARRGDYLYASFRGYDSLVAGVAVYSIADRANPVLLGQYDYTTSSIRMAASVAIVGDKLLLLDSENGIFTGNLGDPSHPVFTQSYAGFGAYAQAHVAGDRLYVSGRSFLGNSVATVFDVSNPAALVELGSANLDGYDYFRVRFRPPYAFGFGLAAAVTDLTDPANSVPRGRIDSPVSYNGVLVGNYAWGVGGFDGVEVFDVSNVDKPIHAGTAPIDTFSTDVTATAGSEGWLATRDDRVLRIDGTNPAQPTLAGAALLPGGTAPMDVAVKDDTVFVLGNAYGLQIAQPGTLAPLGRYVTSLPQSLQGRAFEQVAVDGNRAYLTSWGSGLVIADVTNARAPVEHGFLEFPFATAIAAKGNYAYVGTSTNGGILAVVDVSNPAAPSIVGSYVSDPPIDDKYMRFALHGNYLYIADQPSGGGTDGGLRVVDVSNPTSPAGVALFGDCSTPSDIALDPTGRLALVACMDGTRLVDVSNPAAPALLGTYAGEAYSVALRGNRAYVGLATGVDEIDITNRAAPTLVTHHDTPDTPRRIQAPADGRVYVAHGLSGLYVFTPDGLFADGLETP</sequence>
<keyword evidence="1" id="KW-0732">Signal</keyword>
<dbReference type="AlphaFoldDB" id="A0A9X3YN50"/>
<proteinExistence type="predicted"/>
<dbReference type="EMBL" id="JAOVZO020000020">
    <property type="protein sequence ID" value="MDC8015441.1"/>
    <property type="molecule type" value="Genomic_DNA"/>
</dbReference>
<dbReference type="PANTHER" id="PTHR47197:SF3">
    <property type="entry name" value="DIHYDRO-HEME D1 DEHYDROGENASE"/>
    <property type="match status" value="1"/>
</dbReference>
<dbReference type="PANTHER" id="PTHR47197">
    <property type="entry name" value="PROTEIN NIRF"/>
    <property type="match status" value="1"/>
</dbReference>
<dbReference type="Pfam" id="PF08309">
    <property type="entry name" value="LVIVD"/>
    <property type="match status" value="6"/>
</dbReference>
<reference evidence="2" key="1">
    <citation type="submission" date="2023-02" db="EMBL/GenBank/DDBJ databases">
        <title>Tahibacter soli sp. nov. isolated from soil.</title>
        <authorList>
            <person name="Baek J.H."/>
            <person name="Lee J.K."/>
            <person name="Choi D.G."/>
            <person name="Jeon C.O."/>
        </authorList>
    </citation>
    <scope>NUCLEOTIDE SEQUENCE</scope>
    <source>
        <strain evidence="2">BL</strain>
    </source>
</reference>
<name>A0A9X3YN50_9GAMM</name>
<evidence type="ECO:0000313" key="3">
    <source>
        <dbReference type="Proteomes" id="UP001139971"/>
    </source>
</evidence>
<comment type="caution">
    <text evidence="2">The sequence shown here is derived from an EMBL/GenBank/DDBJ whole genome shotgun (WGS) entry which is preliminary data.</text>
</comment>
<dbReference type="InterPro" id="IPR015943">
    <property type="entry name" value="WD40/YVTN_repeat-like_dom_sf"/>
</dbReference>
<accession>A0A9X3YN50</accession>
<dbReference type="InterPro" id="IPR013211">
    <property type="entry name" value="LVIVD"/>
</dbReference>
<dbReference type="Proteomes" id="UP001139971">
    <property type="component" value="Unassembled WGS sequence"/>
</dbReference>
<gene>
    <name evidence="2" type="ORF">OD750_023185</name>
</gene>
<dbReference type="RefSeq" id="WP_263540630.1">
    <property type="nucleotide sequence ID" value="NZ_JAOVZO020000020.1"/>
</dbReference>
<keyword evidence="3" id="KW-1185">Reference proteome</keyword>
<dbReference type="SUPFAM" id="SSF69322">
    <property type="entry name" value="Tricorn protease domain 2"/>
    <property type="match status" value="1"/>
</dbReference>
<dbReference type="Gene3D" id="2.130.10.10">
    <property type="entry name" value="YVTN repeat-like/Quinoprotein amine dehydrogenase"/>
    <property type="match status" value="1"/>
</dbReference>
<feature type="chain" id="PRO_5040817059" description="LVIVD repeat-containing protein" evidence="1">
    <location>
        <begin position="22"/>
        <end position="648"/>
    </location>
</feature>
<evidence type="ECO:0000313" key="2">
    <source>
        <dbReference type="EMBL" id="MDC8015441.1"/>
    </source>
</evidence>
<dbReference type="InterPro" id="IPR051200">
    <property type="entry name" value="Host-pathogen_enzymatic-act"/>
</dbReference>
<organism evidence="2 3">
    <name type="scientific">Tahibacter soli</name>
    <dbReference type="NCBI Taxonomy" id="2983605"/>
    <lineage>
        <taxon>Bacteria</taxon>
        <taxon>Pseudomonadati</taxon>
        <taxon>Pseudomonadota</taxon>
        <taxon>Gammaproteobacteria</taxon>
        <taxon>Lysobacterales</taxon>
        <taxon>Rhodanobacteraceae</taxon>
        <taxon>Tahibacter</taxon>
    </lineage>
</organism>
<protein>
    <recommendedName>
        <fullName evidence="4">LVIVD repeat-containing protein</fullName>
    </recommendedName>
</protein>
<feature type="signal peptide" evidence="1">
    <location>
        <begin position="1"/>
        <end position="21"/>
    </location>
</feature>
<evidence type="ECO:0000256" key="1">
    <source>
        <dbReference type="SAM" id="SignalP"/>
    </source>
</evidence>